<dbReference type="PATRIC" id="fig|80852.17.peg.4221"/>
<dbReference type="InterPro" id="IPR021352">
    <property type="entry name" value="DUF2971"/>
</dbReference>
<dbReference type="GeneID" id="28543628"/>
<dbReference type="HOGENOM" id="CLU_050666_0_0_6"/>
<dbReference type="OrthoDB" id="4119964at2"/>
<protein>
    <recommendedName>
        <fullName evidence="3">DUF2971 domain-containing protein</fullName>
    </recommendedName>
</protein>
<dbReference type="AlphaFoldDB" id="A0A090K2N2"/>
<dbReference type="KEGG" id="awd:AWOD_p920_58"/>
<evidence type="ECO:0000313" key="1">
    <source>
        <dbReference type="EMBL" id="CED57983.1"/>
    </source>
</evidence>
<geneLocation type="plasmid" evidence="1 2">
    <name>pAWOD920</name>
</geneLocation>
<dbReference type="Proteomes" id="UP000032427">
    <property type="component" value="Plasmid pAWOD920"/>
</dbReference>
<evidence type="ECO:0000313" key="2">
    <source>
        <dbReference type="Proteomes" id="UP000032427"/>
    </source>
</evidence>
<accession>A0A090K2N2</accession>
<proteinExistence type="predicted"/>
<dbReference type="Pfam" id="PF11185">
    <property type="entry name" value="DUF2971"/>
    <property type="match status" value="1"/>
</dbReference>
<organism evidence="1 2">
    <name type="scientific">Aliivibrio wodanis</name>
    <dbReference type="NCBI Taxonomy" id="80852"/>
    <lineage>
        <taxon>Bacteria</taxon>
        <taxon>Pseudomonadati</taxon>
        <taxon>Pseudomonadota</taxon>
        <taxon>Gammaproteobacteria</taxon>
        <taxon>Vibrionales</taxon>
        <taxon>Vibrionaceae</taxon>
        <taxon>Aliivibrio</taxon>
    </lineage>
</organism>
<keyword evidence="1" id="KW-0614">Plasmid</keyword>
<name>A0A090K2N2_9GAMM</name>
<keyword evidence="2" id="KW-1185">Reference proteome</keyword>
<evidence type="ECO:0008006" key="3">
    <source>
        <dbReference type="Google" id="ProtNLM"/>
    </source>
</evidence>
<reference evidence="2" key="1">
    <citation type="submission" date="2014-09" db="EMBL/GenBank/DDBJ databases">
        <authorList>
            <person name="Hjerde E."/>
        </authorList>
    </citation>
    <scope>NUCLEOTIDE SEQUENCE [LARGE SCALE GENOMIC DNA]</scope>
    <source>
        <strain evidence="2">06/09/139</strain>
        <plasmid evidence="2">pAWOD920</plasmid>
    </source>
</reference>
<sequence length="257" mass="30698">MESSFYKYCPITDDKNLENEYSLINLLSNQVTFSRRKNFNDLFDSKVDFIKPAHKELKALIPQIKGKKRVIFKSVFLKNENEFINDFVEKLEKRFDEYLFYCVTDDPENNLMWSHYASSHRGFCIEWDSSIIKAEKVSYESDIASFKVIDLIKSHFNIISNDEPARNMWKALRIKLKEWEYESEYRLQLNDQKYYHVIERNSNFVLVGYEPEWIKSIIFGYRMSEESRQYVISKMPKGTKYKEIVVGKSSVRVVDIN</sequence>
<gene>
    <name evidence="1" type="ORF">AWOD_p920_58</name>
</gene>
<dbReference type="EMBL" id="LN554848">
    <property type="protein sequence ID" value="CED57983.1"/>
    <property type="molecule type" value="Genomic_DNA"/>
</dbReference>